<dbReference type="STRING" id="218851.A0A2G5ELK7"/>
<feature type="repeat" description="PPR" evidence="2">
    <location>
        <begin position="613"/>
        <end position="647"/>
    </location>
</feature>
<dbReference type="NCBIfam" id="TIGR00756">
    <property type="entry name" value="PPR"/>
    <property type="match status" value="8"/>
</dbReference>
<dbReference type="FunFam" id="1.25.40.10:FF:000436">
    <property type="entry name" value="Pentatricopeptide repeat-containing protein At5g39350 family"/>
    <property type="match status" value="1"/>
</dbReference>
<dbReference type="Pfam" id="PF13041">
    <property type="entry name" value="PPR_2"/>
    <property type="match status" value="3"/>
</dbReference>
<accession>A0A2G5ELK7</accession>
<dbReference type="InterPro" id="IPR002885">
    <property type="entry name" value="PPR_rpt"/>
</dbReference>
<dbReference type="FunFam" id="1.25.40.10:FF:000073">
    <property type="entry name" value="Pentatricopeptide repeat-containing protein chloroplastic"/>
    <property type="match status" value="1"/>
</dbReference>
<name>A0A2G5ELK7_AQUCA</name>
<dbReference type="PROSITE" id="PS51375">
    <property type="entry name" value="PPR"/>
    <property type="match status" value="9"/>
</dbReference>
<dbReference type="Pfam" id="PF14432">
    <property type="entry name" value="DYW_deaminase"/>
    <property type="match status" value="1"/>
</dbReference>
<dbReference type="InterPro" id="IPR046848">
    <property type="entry name" value="E_motif"/>
</dbReference>
<evidence type="ECO:0000313" key="5">
    <source>
        <dbReference type="Proteomes" id="UP000230069"/>
    </source>
</evidence>
<dbReference type="InterPro" id="IPR011990">
    <property type="entry name" value="TPR-like_helical_dom_sf"/>
</dbReference>
<dbReference type="PANTHER" id="PTHR24015:SF548">
    <property type="entry name" value="OS08G0340900 PROTEIN"/>
    <property type="match status" value="1"/>
</dbReference>
<dbReference type="EMBL" id="KZ305024">
    <property type="protein sequence ID" value="PIA56656.1"/>
    <property type="molecule type" value="Genomic_DNA"/>
</dbReference>
<feature type="domain" description="DYW" evidence="3">
    <location>
        <begin position="835"/>
        <end position="930"/>
    </location>
</feature>
<dbReference type="Gene3D" id="1.25.40.10">
    <property type="entry name" value="Tetratricopeptide repeat domain"/>
    <property type="match status" value="6"/>
</dbReference>
<dbReference type="PANTHER" id="PTHR24015">
    <property type="entry name" value="OS07G0578800 PROTEIN-RELATED"/>
    <property type="match status" value="1"/>
</dbReference>
<evidence type="ECO:0000259" key="3">
    <source>
        <dbReference type="Pfam" id="PF14432"/>
    </source>
</evidence>
<feature type="repeat" description="PPR" evidence="2">
    <location>
        <begin position="193"/>
        <end position="227"/>
    </location>
</feature>
<feature type="repeat" description="PPR" evidence="2">
    <location>
        <begin position="398"/>
        <end position="432"/>
    </location>
</feature>
<dbReference type="GO" id="GO:0003729">
    <property type="term" value="F:mRNA binding"/>
    <property type="evidence" value="ECO:0007669"/>
    <property type="project" value="UniProtKB-ARBA"/>
</dbReference>
<feature type="repeat" description="PPR" evidence="2">
    <location>
        <begin position="295"/>
        <end position="329"/>
    </location>
</feature>
<dbReference type="Pfam" id="PF20431">
    <property type="entry name" value="E_motif"/>
    <property type="match status" value="1"/>
</dbReference>
<dbReference type="Pfam" id="PF01535">
    <property type="entry name" value="PPR"/>
    <property type="match status" value="8"/>
</dbReference>
<gene>
    <name evidence="4" type="ORF">AQUCO_00700783v1</name>
</gene>
<evidence type="ECO:0000313" key="4">
    <source>
        <dbReference type="EMBL" id="PIA56656.1"/>
    </source>
</evidence>
<dbReference type="InterPro" id="IPR032867">
    <property type="entry name" value="DYW_dom"/>
</dbReference>
<dbReference type="AlphaFoldDB" id="A0A2G5ELK7"/>
<dbReference type="GO" id="GO:0008270">
    <property type="term" value="F:zinc ion binding"/>
    <property type="evidence" value="ECO:0007669"/>
    <property type="project" value="InterPro"/>
</dbReference>
<protein>
    <recommendedName>
        <fullName evidence="3">DYW domain-containing protein</fullName>
    </recommendedName>
</protein>
<evidence type="ECO:0000256" key="2">
    <source>
        <dbReference type="PROSITE-ProRule" id="PRU00708"/>
    </source>
</evidence>
<dbReference type="Proteomes" id="UP000230069">
    <property type="component" value="Unassembled WGS sequence"/>
</dbReference>
<keyword evidence="5" id="KW-1185">Reference proteome</keyword>
<dbReference type="GO" id="GO:0009451">
    <property type="term" value="P:RNA modification"/>
    <property type="evidence" value="ECO:0007669"/>
    <property type="project" value="InterPro"/>
</dbReference>
<feature type="repeat" description="PPR" evidence="2">
    <location>
        <begin position="756"/>
        <end position="790"/>
    </location>
</feature>
<sequence>MVAVNSVTISTLPAKLQLPPSVQFLHHSLPIQLRKLRFRSFCIQQQQLSGVSGLRHTNTLAYNNLMISYIKDDRLEEARKLFDYMSQRNEDSWSIIISAYTQSGNLVRALHMFERMMYDDFKPNEFVLGCLLKASSELREVSVGRQLHGWLIRSGFGLGVSIHTFLMTMYSNCGCLDDARRIFDEIPISFLDDVSLWNTIINVYIYHECWTEAFSLFGDMILAGIVEVTVRIYASIISACSNARIENYGKIIHGRMVKDGLLNETIIANSLVTFYAKCGRIEEANRQFLTMSKKDVVSWNSVIAGNEQNGEYETAMNLFHRMLRIGISTRPNRITFLSVLSAISGTSALKHGRSTHAHIIRSGLQCNISIANSLINMYSKCKKVDKAKLVFDKLPFKDIVSWNSMLSGYEQNEQPASVFKLFKEMLLSGIEPDDHSFTTVLSATSSLHSEFKCLSVGRAVHGYVLRRVPPWRLGLSTNNAILNMYAKNNRVAEAEKIFEELIEKDSYTWNAMMDGYSVSGHFDKSVRVFLEMHEQGLSSDYMTFSILLTACSGLVSINLGKQFHALIVKHIGHRGFTHHTSLLSIHNSLISMYAKCGSISDADRVFIRMRSKDVFSWTAMITAYAHHGMAIKSFKLFEMMKQDATKPNAVTFLGLLTACAHSGFVEKGIHYFSSMSHAHGLNPSIEHYACMVDLFGRMGQLEQAVKFLEAGMTLFMNKHGDCLNLWKVLLGACHAHKQLELGVRAAMKILESEPEDETTHILLLNLYAASGLREDAMKVRRWMRDKGLKKQEIGCSWIEAGNKRHIFVAGDICHPQRKKIYVKLEEINRGCREMGYVPMTDYVHHDVDEAQKKAIIGCHSEKLAVSFGLLQTGLGTRKDVIRVMKNLRVCGDCHNWMKYSSQLEGRSIVLRDSRRFHFFKDGSCSCGDYW</sequence>
<dbReference type="OrthoDB" id="766960at2759"/>
<feature type="repeat" description="PPR" evidence="2">
    <location>
        <begin position="89"/>
        <end position="123"/>
    </location>
</feature>
<feature type="repeat" description="PPR" evidence="2">
    <location>
        <begin position="505"/>
        <end position="539"/>
    </location>
</feature>
<evidence type="ECO:0000256" key="1">
    <source>
        <dbReference type="ARBA" id="ARBA00022737"/>
    </source>
</evidence>
<dbReference type="InParanoid" id="A0A2G5ELK7"/>
<dbReference type="FunFam" id="1.25.40.10:FF:000090">
    <property type="entry name" value="Pentatricopeptide repeat-containing protein, chloroplastic"/>
    <property type="match status" value="1"/>
</dbReference>
<reference evidence="4 5" key="1">
    <citation type="submission" date="2017-09" db="EMBL/GenBank/DDBJ databases">
        <title>WGS assembly of Aquilegia coerulea Goldsmith.</title>
        <authorList>
            <person name="Hodges S."/>
            <person name="Kramer E."/>
            <person name="Nordborg M."/>
            <person name="Tomkins J."/>
            <person name="Borevitz J."/>
            <person name="Derieg N."/>
            <person name="Yan J."/>
            <person name="Mihaltcheva S."/>
            <person name="Hayes R.D."/>
            <person name="Rokhsar D."/>
        </authorList>
    </citation>
    <scope>NUCLEOTIDE SEQUENCE [LARGE SCALE GENOMIC DNA]</scope>
    <source>
        <strain evidence="5">cv. Goldsmith</strain>
    </source>
</reference>
<organism evidence="4 5">
    <name type="scientific">Aquilegia coerulea</name>
    <name type="common">Rocky mountain columbine</name>
    <dbReference type="NCBI Taxonomy" id="218851"/>
    <lineage>
        <taxon>Eukaryota</taxon>
        <taxon>Viridiplantae</taxon>
        <taxon>Streptophyta</taxon>
        <taxon>Embryophyta</taxon>
        <taxon>Tracheophyta</taxon>
        <taxon>Spermatophyta</taxon>
        <taxon>Magnoliopsida</taxon>
        <taxon>Ranunculales</taxon>
        <taxon>Ranunculaceae</taxon>
        <taxon>Thalictroideae</taxon>
        <taxon>Aquilegia</taxon>
    </lineage>
</organism>
<dbReference type="SUPFAM" id="SSF48452">
    <property type="entry name" value="TPR-like"/>
    <property type="match status" value="1"/>
</dbReference>
<proteinExistence type="predicted"/>
<keyword evidence="1" id="KW-0677">Repeat</keyword>
<dbReference type="InterPro" id="IPR046960">
    <property type="entry name" value="PPR_At4g14850-like_plant"/>
</dbReference>
<feature type="repeat" description="PPR" evidence="2">
    <location>
        <begin position="58"/>
        <end position="88"/>
    </location>
</feature>
<feature type="repeat" description="PPR" evidence="2">
    <location>
        <begin position="474"/>
        <end position="504"/>
    </location>
</feature>